<name>A0AAD7XRC3_9STRA</name>
<dbReference type="GO" id="GO:0005506">
    <property type="term" value="F:iron ion binding"/>
    <property type="evidence" value="ECO:0007669"/>
    <property type="project" value="InterPro"/>
</dbReference>
<accession>A0AAD7XRC3</accession>
<evidence type="ECO:0000259" key="1">
    <source>
        <dbReference type="Pfam" id="PF04116"/>
    </source>
</evidence>
<dbReference type="InterPro" id="IPR006694">
    <property type="entry name" value="Fatty_acid_hydroxylase"/>
</dbReference>
<dbReference type="AlphaFoldDB" id="A0AAD7XRC3"/>
<evidence type="ECO:0000313" key="2">
    <source>
        <dbReference type="EMBL" id="KAJ8612888.1"/>
    </source>
</evidence>
<proteinExistence type="predicted"/>
<comment type="caution">
    <text evidence="2">The sequence shown here is derived from an EMBL/GenBank/DDBJ whole genome shotgun (WGS) entry which is preliminary data.</text>
</comment>
<dbReference type="Proteomes" id="UP001230188">
    <property type="component" value="Unassembled WGS sequence"/>
</dbReference>
<sequence length="251" mass="28410">MNASFAAASTECVAGDALLRSWWVEPLVATMSFAIAINGFRMLEAKDTRTVASDIFDLRRSTRLLKAGTGYWLGIWLLRHVLPRATIDWSCPGAGAAMDLVFGVLAYDFAFYWLHRAMHSFPKFNALASHSTHHAPARKLRAHHVLEHSLVDGSLQVLTNVFVQRWGVFGPKNFAARILHNVLVTYLLTESHADLDEHSRWQGVASWFPRIFKGVVRHRAHHEHAGPPYQQFFGYLDDIFTPPRRISKHAS</sequence>
<keyword evidence="3" id="KW-1185">Reference proteome</keyword>
<protein>
    <recommendedName>
        <fullName evidence="1">Fatty acid hydroxylase domain-containing protein</fullName>
    </recommendedName>
</protein>
<dbReference type="Pfam" id="PF04116">
    <property type="entry name" value="FA_hydroxylase"/>
    <property type="match status" value="1"/>
</dbReference>
<organism evidence="2 3">
    <name type="scientific">Chrysophaeum taylorii</name>
    <dbReference type="NCBI Taxonomy" id="2483200"/>
    <lineage>
        <taxon>Eukaryota</taxon>
        <taxon>Sar</taxon>
        <taxon>Stramenopiles</taxon>
        <taxon>Ochrophyta</taxon>
        <taxon>Pelagophyceae</taxon>
        <taxon>Pelagomonadales</taxon>
        <taxon>Pelagomonadaceae</taxon>
        <taxon>Chrysophaeum</taxon>
    </lineage>
</organism>
<feature type="domain" description="Fatty acid hydroxylase" evidence="1">
    <location>
        <begin position="101"/>
        <end position="240"/>
    </location>
</feature>
<dbReference type="EMBL" id="JAQMWT010000040">
    <property type="protein sequence ID" value="KAJ8612888.1"/>
    <property type="molecule type" value="Genomic_DNA"/>
</dbReference>
<dbReference type="GO" id="GO:0016491">
    <property type="term" value="F:oxidoreductase activity"/>
    <property type="evidence" value="ECO:0007669"/>
    <property type="project" value="InterPro"/>
</dbReference>
<gene>
    <name evidence="2" type="ORF">CTAYLR_002095</name>
</gene>
<evidence type="ECO:0000313" key="3">
    <source>
        <dbReference type="Proteomes" id="UP001230188"/>
    </source>
</evidence>
<reference evidence="2" key="1">
    <citation type="submission" date="2023-01" db="EMBL/GenBank/DDBJ databases">
        <title>Metagenome sequencing of chrysophaentin producing Chrysophaeum taylorii.</title>
        <authorList>
            <person name="Davison J."/>
            <person name="Bewley C."/>
        </authorList>
    </citation>
    <scope>NUCLEOTIDE SEQUENCE</scope>
    <source>
        <strain evidence="2">NIES-1699</strain>
    </source>
</reference>
<dbReference type="GO" id="GO:0008610">
    <property type="term" value="P:lipid biosynthetic process"/>
    <property type="evidence" value="ECO:0007669"/>
    <property type="project" value="InterPro"/>
</dbReference>